<feature type="domain" description="HAMP" evidence="12">
    <location>
        <begin position="339"/>
        <end position="393"/>
    </location>
</feature>
<protein>
    <submittedName>
        <fullName evidence="13">Methyl-accepting chemotaxis protein</fullName>
    </submittedName>
</protein>
<dbReference type="PANTHER" id="PTHR32089:SF112">
    <property type="entry name" value="LYSOZYME-LIKE PROTEIN-RELATED"/>
    <property type="match status" value="1"/>
</dbReference>
<dbReference type="InterPro" id="IPR004089">
    <property type="entry name" value="MCPsignal_dom"/>
</dbReference>
<comment type="similarity">
    <text evidence="8">Belongs to the methyl-accepting chemotaxis (MCP) protein family.</text>
</comment>
<keyword evidence="6 10" id="KW-0472">Membrane</keyword>
<accession>A0ABS8GB97</accession>
<dbReference type="Pfam" id="PF00015">
    <property type="entry name" value="MCPsignal"/>
    <property type="match status" value="1"/>
</dbReference>
<dbReference type="Proteomes" id="UP001520878">
    <property type="component" value="Unassembled WGS sequence"/>
</dbReference>
<evidence type="ECO:0000256" key="8">
    <source>
        <dbReference type="ARBA" id="ARBA00029447"/>
    </source>
</evidence>
<dbReference type="SMART" id="SM00283">
    <property type="entry name" value="MA"/>
    <property type="match status" value="1"/>
</dbReference>
<dbReference type="CDD" id="cd12912">
    <property type="entry name" value="PDC2_MCP_like"/>
    <property type="match status" value="1"/>
</dbReference>
<dbReference type="CDD" id="cd06225">
    <property type="entry name" value="HAMP"/>
    <property type="match status" value="1"/>
</dbReference>
<comment type="subcellular location">
    <subcellularLocation>
        <location evidence="1">Cell membrane</location>
        <topology evidence="1">Multi-pass membrane protein</topology>
    </subcellularLocation>
</comment>
<keyword evidence="14" id="KW-1185">Reference proteome</keyword>
<dbReference type="SUPFAM" id="SSF58104">
    <property type="entry name" value="Methyl-accepting chemotaxis protein (MCP) signaling domain"/>
    <property type="match status" value="1"/>
</dbReference>
<name>A0ABS8GB97_9ALTE</name>
<keyword evidence="3" id="KW-0145">Chemotaxis</keyword>
<evidence type="ECO:0000256" key="6">
    <source>
        <dbReference type="ARBA" id="ARBA00023136"/>
    </source>
</evidence>
<dbReference type="InterPro" id="IPR003660">
    <property type="entry name" value="HAMP_dom"/>
</dbReference>
<evidence type="ECO:0000313" key="14">
    <source>
        <dbReference type="Proteomes" id="UP001520878"/>
    </source>
</evidence>
<dbReference type="Pfam" id="PF02743">
    <property type="entry name" value="dCache_1"/>
    <property type="match status" value="1"/>
</dbReference>
<keyword evidence="4 10" id="KW-0812">Transmembrane</keyword>
<evidence type="ECO:0000256" key="1">
    <source>
        <dbReference type="ARBA" id="ARBA00004651"/>
    </source>
</evidence>
<evidence type="ECO:0000256" key="10">
    <source>
        <dbReference type="SAM" id="Phobius"/>
    </source>
</evidence>
<organism evidence="13 14">
    <name type="scientific">Fluctibacter halophilus</name>
    <dbReference type="NCBI Taxonomy" id="226011"/>
    <lineage>
        <taxon>Bacteria</taxon>
        <taxon>Pseudomonadati</taxon>
        <taxon>Pseudomonadota</taxon>
        <taxon>Gammaproteobacteria</taxon>
        <taxon>Alteromonadales</taxon>
        <taxon>Alteromonadaceae</taxon>
        <taxon>Fluctibacter</taxon>
    </lineage>
</organism>
<dbReference type="EMBL" id="JAJEWP010000005">
    <property type="protein sequence ID" value="MCC2617673.1"/>
    <property type="molecule type" value="Genomic_DNA"/>
</dbReference>
<feature type="transmembrane region" description="Helical" evidence="10">
    <location>
        <begin position="315"/>
        <end position="338"/>
    </location>
</feature>
<sequence>MQQQSIRRKFIFVVGGTIAILLFIAAAMVVSHTASITEDAVSDEVSSLVQREAIKVEQFFYRYGGMARTFLEAPHFQDFFMRHDQRGQRSAGMDQITETFERISGADPNIKSAFFASARTGEYFYEAGNVGVDSDGEHAGDPAHGYFADKRPWFQTAIEQPGFYVSPPAVDSQDGTVSAVVQSPIKVNGRLIGVGGVDILISTIGEVLQDIRYRQQGTAFLLDEAQNIVYFPKQEKSLELSQAISTFDKVFDDTEGFSALASAIRTQQGGMLEVQWRGEAYYAVWQHAKLDDPRMDWSLGILIPASLVAEPINTAMATTMLGSLLFIGIITWVTYVAASKITRPLKRLQDALTDIASGDGDLTRRIDIDTNDEVGRLATQFNRFTDKLRVLLQETASNTKAVADAARQLREVSYSTNKEIQQEKTQVETVTAAVTEMATTVMEVSQNAATASRAADEAEQETGTGTALAQQAMDEIGGLAASIQEAVKVVSGLGKESDNIGAVVDVINSIAEQTNLLALNAAIEAARAGEQGRGFAVVADEVRSLASRTQESTDDIRKMVERLQDMAQRTDTVMQAGNAQTEKGVENAQRVVASIERINASIGTVQEQNRSIAVATEQQTVVAESINQSLVAITDLSDVTATHAEELAREADRLSAVANDLQAVVGQFKV</sequence>
<feature type="domain" description="Methyl-accepting transducer" evidence="11">
    <location>
        <begin position="398"/>
        <end position="634"/>
    </location>
</feature>
<proteinExistence type="inferred from homology"/>
<evidence type="ECO:0000313" key="13">
    <source>
        <dbReference type="EMBL" id="MCC2617673.1"/>
    </source>
</evidence>
<comment type="caution">
    <text evidence="13">The sequence shown here is derived from an EMBL/GenBank/DDBJ whole genome shotgun (WGS) entry which is preliminary data.</text>
</comment>
<evidence type="ECO:0000259" key="11">
    <source>
        <dbReference type="PROSITE" id="PS50111"/>
    </source>
</evidence>
<keyword evidence="2" id="KW-1003">Cell membrane</keyword>
<keyword evidence="7 9" id="KW-0807">Transducer</keyword>
<dbReference type="Gene3D" id="3.30.450.20">
    <property type="entry name" value="PAS domain"/>
    <property type="match status" value="2"/>
</dbReference>
<evidence type="ECO:0000256" key="2">
    <source>
        <dbReference type="ARBA" id="ARBA00022475"/>
    </source>
</evidence>
<dbReference type="PROSITE" id="PS50111">
    <property type="entry name" value="CHEMOTAXIS_TRANSDUC_2"/>
    <property type="match status" value="1"/>
</dbReference>
<evidence type="ECO:0000256" key="4">
    <source>
        <dbReference type="ARBA" id="ARBA00022692"/>
    </source>
</evidence>
<keyword evidence="5 10" id="KW-1133">Transmembrane helix</keyword>
<dbReference type="CDD" id="cd12913">
    <property type="entry name" value="PDC1_MCP_like"/>
    <property type="match status" value="1"/>
</dbReference>
<dbReference type="InterPro" id="IPR033479">
    <property type="entry name" value="dCache_1"/>
</dbReference>
<dbReference type="Gene3D" id="1.10.287.950">
    <property type="entry name" value="Methyl-accepting chemotaxis protein"/>
    <property type="match status" value="1"/>
</dbReference>
<evidence type="ECO:0000256" key="3">
    <source>
        <dbReference type="ARBA" id="ARBA00022500"/>
    </source>
</evidence>
<evidence type="ECO:0000259" key="12">
    <source>
        <dbReference type="PROSITE" id="PS50885"/>
    </source>
</evidence>
<evidence type="ECO:0000256" key="5">
    <source>
        <dbReference type="ARBA" id="ARBA00022989"/>
    </source>
</evidence>
<dbReference type="PROSITE" id="PS50885">
    <property type="entry name" value="HAMP"/>
    <property type="match status" value="1"/>
</dbReference>
<feature type="transmembrane region" description="Helical" evidence="10">
    <location>
        <begin position="12"/>
        <end position="30"/>
    </location>
</feature>
<reference evidence="13 14" key="1">
    <citation type="submission" date="2021-10" db="EMBL/GenBank/DDBJ databases">
        <title>Draft genome of Aestuariibacter halophilus JC2043.</title>
        <authorList>
            <person name="Emsley S.A."/>
            <person name="Pfannmuller K.M."/>
            <person name="Ushijima B."/>
            <person name="Saw J.H."/>
            <person name="Videau P."/>
        </authorList>
    </citation>
    <scope>NUCLEOTIDE SEQUENCE [LARGE SCALE GENOMIC DNA]</scope>
    <source>
        <strain evidence="13 14">JC2043</strain>
    </source>
</reference>
<dbReference type="SMART" id="SM00304">
    <property type="entry name" value="HAMP"/>
    <property type="match status" value="1"/>
</dbReference>
<evidence type="ECO:0000256" key="9">
    <source>
        <dbReference type="PROSITE-ProRule" id="PRU00284"/>
    </source>
</evidence>
<dbReference type="PANTHER" id="PTHR32089">
    <property type="entry name" value="METHYL-ACCEPTING CHEMOTAXIS PROTEIN MCPB"/>
    <property type="match status" value="1"/>
</dbReference>
<dbReference type="CDD" id="cd11386">
    <property type="entry name" value="MCP_signal"/>
    <property type="match status" value="1"/>
</dbReference>
<dbReference type="Pfam" id="PF00672">
    <property type="entry name" value="HAMP"/>
    <property type="match status" value="1"/>
</dbReference>
<gene>
    <name evidence="13" type="ORF">LJ739_15585</name>
</gene>
<dbReference type="RefSeq" id="WP_229162004.1">
    <property type="nucleotide sequence ID" value="NZ_JAJEWP010000005.1"/>
</dbReference>
<evidence type="ECO:0000256" key="7">
    <source>
        <dbReference type="ARBA" id="ARBA00023224"/>
    </source>
</evidence>